<keyword evidence="3" id="KW-1185">Reference proteome</keyword>
<dbReference type="Bgee" id="ENSSSCG00000050177">
    <property type="expression patterns" value="Expressed in forelimb bud and 39 other cell types or tissues"/>
</dbReference>
<evidence type="ECO:0000313" key="3">
    <source>
        <dbReference type="Proteomes" id="UP000008227"/>
    </source>
</evidence>
<protein>
    <submittedName>
        <fullName evidence="2">Uncharacterized protein</fullName>
    </submittedName>
</protein>
<reference evidence="2" key="2">
    <citation type="submission" date="2025-08" db="UniProtKB">
        <authorList>
            <consortium name="Ensembl"/>
        </authorList>
    </citation>
    <scope>IDENTIFICATION</scope>
</reference>
<accession>A0A5G2R888</accession>
<name>A0A5G2R888_PIG</name>
<dbReference type="Ensembl" id="ENSSSCT00000067866.2">
    <property type="protein sequence ID" value="ENSSSCP00000072533.1"/>
    <property type="gene ID" value="ENSSSCG00000050177.2"/>
</dbReference>
<dbReference type="InParanoid" id="A0A5G2R888"/>
<reference evidence="2" key="3">
    <citation type="submission" date="2025-09" db="UniProtKB">
        <authorList>
            <consortium name="Ensembl"/>
        </authorList>
    </citation>
    <scope>IDENTIFICATION</scope>
</reference>
<evidence type="ECO:0000256" key="1">
    <source>
        <dbReference type="SAM" id="MobiDB-lite"/>
    </source>
</evidence>
<organism evidence="2 3">
    <name type="scientific">Sus scrofa</name>
    <name type="common">Pig</name>
    <dbReference type="NCBI Taxonomy" id="9823"/>
    <lineage>
        <taxon>Eukaryota</taxon>
        <taxon>Metazoa</taxon>
        <taxon>Chordata</taxon>
        <taxon>Craniata</taxon>
        <taxon>Vertebrata</taxon>
        <taxon>Euteleostomi</taxon>
        <taxon>Mammalia</taxon>
        <taxon>Eutheria</taxon>
        <taxon>Laurasiatheria</taxon>
        <taxon>Artiodactyla</taxon>
        <taxon>Suina</taxon>
        <taxon>Suidae</taxon>
        <taxon>Sus</taxon>
    </lineage>
</organism>
<evidence type="ECO:0000313" key="2">
    <source>
        <dbReference type="Ensembl" id="ENSSSCP00000072533.1"/>
    </source>
</evidence>
<sequence>MESRHKTRMSALVSPIQPSFGSPSQGSQRRRGNARNPSGKGRSRMSLFEDDMILSPENPQDAPRNLLELDHECGKVAGYKMNIQRSTTFLETHNERSTREIRETIPFTIASKRINT</sequence>
<reference evidence="2" key="1">
    <citation type="journal article" date="2020" name="Gigascience">
        <title>An improved pig reference genome sequence to enable pig genetics and genomics research.</title>
        <authorList>
            <person name="Warr A."/>
            <person name="Affara N."/>
            <person name="Aken B."/>
            <person name="Beiki H."/>
            <person name="Bickhart D.M."/>
            <person name="Billis K."/>
            <person name="Chow W."/>
            <person name="Eory L."/>
            <person name="Finlayson H.A."/>
            <person name="Flicek P."/>
            <person name="Giron C.G."/>
            <person name="Griffin D.K."/>
            <person name="Hall R."/>
            <person name="Hannum G."/>
            <person name="Hourlier T."/>
            <person name="Howe K."/>
            <person name="Hume D.A."/>
            <person name="Izuogu O."/>
            <person name="Kim K."/>
            <person name="Koren S."/>
            <person name="Liu H."/>
            <person name="Manchanda N."/>
            <person name="Martin F.J."/>
            <person name="Nonneman D.J."/>
            <person name="O'Connor R.E."/>
            <person name="Phillippy A.M."/>
            <person name="Rohrer G.A."/>
            <person name="Rosen B.D."/>
            <person name="Rund L.A."/>
            <person name="Sargent C.A."/>
            <person name="Schook L.B."/>
            <person name="Schroeder S.G."/>
            <person name="Schwartz A.S."/>
            <person name="Skinner B.M."/>
            <person name="Talbot R."/>
            <person name="Tseng E."/>
            <person name="Tuggle C.K."/>
            <person name="Watson M."/>
            <person name="Smith T.P.L."/>
            <person name="Archibald A.L."/>
        </authorList>
    </citation>
    <scope>NUCLEOTIDE SEQUENCE [LARGE SCALE GENOMIC DNA]</scope>
    <source>
        <strain evidence="2">Duroc</strain>
    </source>
</reference>
<proteinExistence type="predicted"/>
<feature type="compositionally biased region" description="Low complexity" evidence="1">
    <location>
        <begin position="14"/>
        <end position="27"/>
    </location>
</feature>
<dbReference type="AlphaFoldDB" id="A0A5G2R888"/>
<dbReference type="Proteomes" id="UP000008227">
    <property type="component" value="Unassembled WGS sequence"/>
</dbReference>
<feature type="region of interest" description="Disordered" evidence="1">
    <location>
        <begin position="1"/>
        <end position="45"/>
    </location>
</feature>
<dbReference type="GeneTree" id="ENSGT01140000282721"/>